<feature type="compositionally biased region" description="Polar residues" evidence="1">
    <location>
        <begin position="76"/>
        <end position="92"/>
    </location>
</feature>
<evidence type="ECO:0000313" key="3">
    <source>
        <dbReference type="Proteomes" id="UP000275078"/>
    </source>
</evidence>
<name>A0A3N4HJQ3_ASCIM</name>
<proteinExistence type="predicted"/>
<evidence type="ECO:0000256" key="1">
    <source>
        <dbReference type="SAM" id="MobiDB-lite"/>
    </source>
</evidence>
<evidence type="ECO:0000313" key="2">
    <source>
        <dbReference type="EMBL" id="RPA74122.1"/>
    </source>
</evidence>
<dbReference type="AlphaFoldDB" id="A0A3N4HJQ3"/>
<reference evidence="2 3" key="1">
    <citation type="journal article" date="2018" name="Nat. Ecol. Evol.">
        <title>Pezizomycetes genomes reveal the molecular basis of ectomycorrhizal truffle lifestyle.</title>
        <authorList>
            <person name="Murat C."/>
            <person name="Payen T."/>
            <person name="Noel B."/>
            <person name="Kuo A."/>
            <person name="Morin E."/>
            <person name="Chen J."/>
            <person name="Kohler A."/>
            <person name="Krizsan K."/>
            <person name="Balestrini R."/>
            <person name="Da Silva C."/>
            <person name="Montanini B."/>
            <person name="Hainaut M."/>
            <person name="Levati E."/>
            <person name="Barry K.W."/>
            <person name="Belfiori B."/>
            <person name="Cichocki N."/>
            <person name="Clum A."/>
            <person name="Dockter R.B."/>
            <person name="Fauchery L."/>
            <person name="Guy J."/>
            <person name="Iotti M."/>
            <person name="Le Tacon F."/>
            <person name="Lindquist E.A."/>
            <person name="Lipzen A."/>
            <person name="Malagnac F."/>
            <person name="Mello A."/>
            <person name="Molinier V."/>
            <person name="Miyauchi S."/>
            <person name="Poulain J."/>
            <person name="Riccioni C."/>
            <person name="Rubini A."/>
            <person name="Sitrit Y."/>
            <person name="Splivallo R."/>
            <person name="Traeger S."/>
            <person name="Wang M."/>
            <person name="Zifcakova L."/>
            <person name="Wipf D."/>
            <person name="Zambonelli A."/>
            <person name="Paolocci F."/>
            <person name="Nowrousian M."/>
            <person name="Ottonello S."/>
            <person name="Baldrian P."/>
            <person name="Spatafora J.W."/>
            <person name="Henrissat B."/>
            <person name="Nagy L.G."/>
            <person name="Aury J.M."/>
            <person name="Wincker P."/>
            <person name="Grigoriev I.V."/>
            <person name="Bonfante P."/>
            <person name="Martin F.M."/>
        </authorList>
    </citation>
    <scope>NUCLEOTIDE SEQUENCE [LARGE SCALE GENOMIC DNA]</scope>
    <source>
        <strain evidence="2 3">RN42</strain>
    </source>
</reference>
<feature type="region of interest" description="Disordered" evidence="1">
    <location>
        <begin position="67"/>
        <end position="96"/>
    </location>
</feature>
<accession>A0A3N4HJQ3</accession>
<protein>
    <submittedName>
        <fullName evidence="2">Uncharacterized protein</fullName>
    </submittedName>
</protein>
<dbReference type="EMBL" id="ML119799">
    <property type="protein sequence ID" value="RPA74122.1"/>
    <property type="molecule type" value="Genomic_DNA"/>
</dbReference>
<sequence length="364" mass="41540">MVEIVDDSGLGNMGQPAVGETSRERVQLVVVAPELAAAGNHHDRVESPGYHVMVRLSSLTIIKACKTPTPQPRTDIAQSSKATHNSALNHGSGTEPIIAKTPSSDTLYHHLYKAIEPSAIMSPGSSNSATSHPYCSNCSTNNLPTFAYTSRYWPERMLRSFGDALYLREDSIRMHITNEEAREAVEQERDDLGELAKSMERHPCEQATDCRPYFPRKWKAEWDIAYWKSSRRYWPSEVEWSDHFLLSFACAIENRENSIRESILREEYNTNAFEPDKATMEDILASTTDPEEVSVEDQDYAAWLDKRFCWGLGGCSILPDGRIEWWDDFYGINDEAVSIRREAEWEELENFSRMCEMVNKMKFS</sequence>
<feature type="region of interest" description="Disordered" evidence="1">
    <location>
        <begin position="1"/>
        <end position="20"/>
    </location>
</feature>
<organism evidence="2 3">
    <name type="scientific">Ascobolus immersus RN42</name>
    <dbReference type="NCBI Taxonomy" id="1160509"/>
    <lineage>
        <taxon>Eukaryota</taxon>
        <taxon>Fungi</taxon>
        <taxon>Dikarya</taxon>
        <taxon>Ascomycota</taxon>
        <taxon>Pezizomycotina</taxon>
        <taxon>Pezizomycetes</taxon>
        <taxon>Pezizales</taxon>
        <taxon>Ascobolaceae</taxon>
        <taxon>Ascobolus</taxon>
    </lineage>
</organism>
<dbReference type="Proteomes" id="UP000275078">
    <property type="component" value="Unassembled WGS sequence"/>
</dbReference>
<gene>
    <name evidence="2" type="ORF">BJ508DRAFT_313147</name>
</gene>
<keyword evidence="3" id="KW-1185">Reference proteome</keyword>